<dbReference type="Gene3D" id="1.10.167.10">
    <property type="entry name" value="Regulator of G-protein Signalling 4, domain 2"/>
    <property type="match status" value="3"/>
</dbReference>
<evidence type="ECO:0000313" key="3">
    <source>
        <dbReference type="Ensembl" id="ENSLACP00000017208.1"/>
    </source>
</evidence>
<dbReference type="CDD" id="cd08725">
    <property type="entry name" value="RGS_RGS22_4"/>
    <property type="match status" value="1"/>
</dbReference>
<dbReference type="GO" id="GO:0005634">
    <property type="term" value="C:nucleus"/>
    <property type="evidence" value="ECO:0007669"/>
    <property type="project" value="TreeGrafter"/>
</dbReference>
<dbReference type="PROSITE" id="PS50132">
    <property type="entry name" value="RGS"/>
    <property type="match status" value="3"/>
</dbReference>
<proteinExistence type="predicted"/>
<dbReference type="EMBL" id="AFYH01064983">
    <property type="status" value="NOT_ANNOTATED_CDS"/>
    <property type="molecule type" value="Genomic_DNA"/>
</dbReference>
<dbReference type="CDD" id="cd08727">
    <property type="entry name" value="RGS_RGS22_2"/>
    <property type="match status" value="1"/>
</dbReference>
<dbReference type="EMBL" id="AFYH01064988">
    <property type="status" value="NOT_ANNOTATED_CDS"/>
    <property type="molecule type" value="Genomic_DNA"/>
</dbReference>
<dbReference type="GO" id="GO:0001965">
    <property type="term" value="F:G-protein alpha-subunit binding"/>
    <property type="evidence" value="ECO:0007669"/>
    <property type="project" value="InterPro"/>
</dbReference>
<dbReference type="STRING" id="7897.ENSLACP00000017208"/>
<feature type="region of interest" description="Disordered" evidence="1">
    <location>
        <begin position="813"/>
        <end position="837"/>
    </location>
</feature>
<dbReference type="PANTHER" id="PTHR46583">
    <property type="entry name" value="REGULATOR OF G-PROTEIN SIGNALING 22"/>
    <property type="match status" value="1"/>
</dbReference>
<dbReference type="EMBL" id="AFYH01064987">
    <property type="status" value="NOT_ANNOTATED_CDS"/>
    <property type="molecule type" value="Genomic_DNA"/>
</dbReference>
<dbReference type="InterPro" id="IPR044926">
    <property type="entry name" value="RGS_subdomain_2"/>
</dbReference>
<dbReference type="FunCoup" id="H3B5N7">
    <property type="interactions" value="798"/>
</dbReference>
<dbReference type="Proteomes" id="UP000008672">
    <property type="component" value="Unassembled WGS sequence"/>
</dbReference>
<feature type="domain" description="RGS" evidence="2">
    <location>
        <begin position="1019"/>
        <end position="1125"/>
    </location>
</feature>
<dbReference type="EMBL" id="AFYH01064981">
    <property type="status" value="NOT_ANNOTATED_CDS"/>
    <property type="molecule type" value="Genomic_DNA"/>
</dbReference>
<keyword evidence="4" id="KW-1185">Reference proteome</keyword>
<dbReference type="InterPro" id="IPR048075">
    <property type="entry name" value="RGS22_RGS_second"/>
</dbReference>
<protein>
    <submittedName>
        <fullName evidence="3">Regulator of G protein signaling 22</fullName>
    </submittedName>
</protein>
<dbReference type="EMBL" id="AFYH01064980">
    <property type="status" value="NOT_ANNOTATED_CDS"/>
    <property type="molecule type" value="Genomic_DNA"/>
</dbReference>
<feature type="region of interest" description="Disordered" evidence="1">
    <location>
        <begin position="370"/>
        <end position="397"/>
    </location>
</feature>
<feature type="domain" description="RGS" evidence="2">
    <location>
        <begin position="664"/>
        <end position="770"/>
    </location>
</feature>
<dbReference type="OMA" id="LMRSWYL"/>
<dbReference type="EMBL" id="AFYH01064984">
    <property type="status" value="NOT_ANNOTATED_CDS"/>
    <property type="molecule type" value="Genomic_DNA"/>
</dbReference>
<feature type="domain" description="RGS" evidence="2">
    <location>
        <begin position="850"/>
        <end position="909"/>
    </location>
</feature>
<gene>
    <name evidence="3" type="primary">RGS22</name>
</gene>
<feature type="region of interest" description="Disordered" evidence="1">
    <location>
        <begin position="629"/>
        <end position="651"/>
    </location>
</feature>
<name>H3B5N7_LATCH</name>
<dbReference type="GO" id="GO:0009966">
    <property type="term" value="P:regulation of signal transduction"/>
    <property type="evidence" value="ECO:0007669"/>
    <property type="project" value="InterPro"/>
</dbReference>
<dbReference type="HOGENOM" id="CLU_005031_0_0_1"/>
<dbReference type="InterPro" id="IPR048074">
    <property type="entry name" value="RGS22_RGS_fourth"/>
</dbReference>
<dbReference type="GeneTree" id="ENSGT00500000044936"/>
<dbReference type="EMBL" id="AFYH01064982">
    <property type="status" value="NOT_ANNOTATED_CDS"/>
    <property type="molecule type" value="Genomic_DNA"/>
</dbReference>
<dbReference type="InterPro" id="IPR036305">
    <property type="entry name" value="RGS_sf"/>
</dbReference>
<evidence type="ECO:0000313" key="4">
    <source>
        <dbReference type="Proteomes" id="UP000008672"/>
    </source>
</evidence>
<dbReference type="AlphaFoldDB" id="H3B5N7"/>
<reference evidence="4" key="1">
    <citation type="submission" date="2011-08" db="EMBL/GenBank/DDBJ databases">
        <title>The draft genome of Latimeria chalumnae.</title>
        <authorList>
            <person name="Di Palma F."/>
            <person name="Alfoldi J."/>
            <person name="Johnson J."/>
            <person name="Berlin A."/>
            <person name="Gnerre S."/>
            <person name="Jaffe D."/>
            <person name="MacCallum I."/>
            <person name="Young S."/>
            <person name="Walker B.J."/>
            <person name="Lander E."/>
            <person name="Lindblad-Toh K."/>
        </authorList>
    </citation>
    <scope>NUCLEOTIDE SEQUENCE [LARGE SCALE GENOMIC DNA]</scope>
    <source>
        <strain evidence="4">Wild caught</strain>
    </source>
</reference>
<feature type="region of interest" description="Disordered" evidence="1">
    <location>
        <begin position="247"/>
        <end position="275"/>
    </location>
</feature>
<dbReference type="SUPFAM" id="SSF48097">
    <property type="entry name" value="Regulator of G-protein signaling, RGS"/>
    <property type="match status" value="4"/>
</dbReference>
<feature type="compositionally biased region" description="Polar residues" evidence="1">
    <location>
        <begin position="642"/>
        <end position="651"/>
    </location>
</feature>
<dbReference type="EMBL" id="AFYH01064986">
    <property type="status" value="NOT_ANNOTATED_CDS"/>
    <property type="molecule type" value="Genomic_DNA"/>
</dbReference>
<dbReference type="InParanoid" id="H3B5N7"/>
<dbReference type="EMBL" id="AFYH01064985">
    <property type="status" value="NOT_ANNOTATED_CDS"/>
    <property type="molecule type" value="Genomic_DNA"/>
</dbReference>
<feature type="compositionally biased region" description="Basic and acidic residues" evidence="1">
    <location>
        <begin position="250"/>
        <end position="266"/>
    </location>
</feature>
<dbReference type="SMART" id="SM00315">
    <property type="entry name" value="RGS"/>
    <property type="match status" value="1"/>
</dbReference>
<dbReference type="Ensembl" id="ENSLACT00000017334.1">
    <property type="protein sequence ID" value="ENSLACP00000017208.1"/>
    <property type="gene ID" value="ENSLACG00000015158.1"/>
</dbReference>
<reference evidence="3" key="3">
    <citation type="submission" date="2025-09" db="UniProtKB">
        <authorList>
            <consortium name="Ensembl"/>
        </authorList>
    </citation>
    <scope>IDENTIFICATION</scope>
</reference>
<evidence type="ECO:0000259" key="2">
    <source>
        <dbReference type="PROSITE" id="PS50132"/>
    </source>
</evidence>
<dbReference type="Pfam" id="PF00615">
    <property type="entry name" value="RGS"/>
    <property type="match status" value="3"/>
</dbReference>
<evidence type="ECO:0000256" key="1">
    <source>
        <dbReference type="SAM" id="MobiDB-lite"/>
    </source>
</evidence>
<dbReference type="PANTHER" id="PTHR46583:SF1">
    <property type="entry name" value="REGULATOR OF G-PROTEIN SIGNALING 22"/>
    <property type="match status" value="1"/>
</dbReference>
<dbReference type="eggNOG" id="ENOG502QU18">
    <property type="taxonomic scope" value="Eukaryota"/>
</dbReference>
<dbReference type="EMBL" id="AFYH01064979">
    <property type="status" value="NOT_ANNOTATED_CDS"/>
    <property type="molecule type" value="Genomic_DNA"/>
</dbReference>
<dbReference type="GO" id="GO:0005737">
    <property type="term" value="C:cytoplasm"/>
    <property type="evidence" value="ECO:0007669"/>
    <property type="project" value="TreeGrafter"/>
</dbReference>
<accession>H3B5N7</accession>
<organism evidence="3 4">
    <name type="scientific">Latimeria chalumnae</name>
    <name type="common">Coelacanth</name>
    <dbReference type="NCBI Taxonomy" id="7897"/>
    <lineage>
        <taxon>Eukaryota</taxon>
        <taxon>Metazoa</taxon>
        <taxon>Chordata</taxon>
        <taxon>Craniata</taxon>
        <taxon>Vertebrata</taxon>
        <taxon>Euteleostomi</taxon>
        <taxon>Coelacanthiformes</taxon>
        <taxon>Coelacanthidae</taxon>
        <taxon>Latimeria</taxon>
    </lineage>
</organism>
<feature type="compositionally biased region" description="Pro residues" evidence="1">
    <location>
        <begin position="822"/>
        <end position="831"/>
    </location>
</feature>
<reference evidence="3" key="2">
    <citation type="submission" date="2025-08" db="UniProtKB">
        <authorList>
            <consortium name="Ensembl"/>
        </authorList>
    </citation>
    <scope>IDENTIFICATION</scope>
</reference>
<sequence length="1231" mass="143412">MQKKKLTTEPPKITEDNFEDFLATDNLLVDYFNAFLSLPTFPEPIKFNTETGVFEVINDAKKVLNNRIKAILKAHKPPNPIYNVTRNATLQLSQRDPQDFSIDTNFSVMCLDREQGIQWVKRERLPVFLESDCYFEYRLAKLLSQIEWSSTGTSIHIDPTFNPWNAKREQIQTPLTDDENEVLMKKFYISLGQASVTQTKEWFTLAKQSQQINTTQSLNCCIPGIGLEEDMHSPLSNEQYLNNYHHTQTKRPEYATKSKERPKSTDENFYASIPDSPSNAANTVFVKHKCEHGIESDEERKSTVKFQTLEAFATAFVTSLLKTVISKLTGKPDPDGVPRLEHYKLSSVIICDLSSNEHFDSLYSQQVSQSVSQSKDSMEEGSKASESNTDDEDNGEAQFTNHWNYDLSRKKGFEKFKTFINGSSGEKFWWLWIDIERLKVIKDTGSGKRHLNKMKSIYLLRSGEHFLSHEILSRLCLLHAAFWTAQHLFHIQPDVVKPLLLYWGPRYCTTLAAKSQNASAQLKLWHERQLRPRISVEPCPQVITLLPLRPRSCLPRFDEFKKEHHSVSTLQSPSCPNRSSRSVTQTQKPIRTTVMYICSMDSYFLYRRDRPDSTSSAVSHSSVSTDSSVSLKSVKGKRDQNSEQLSNTGSKCSTVLGGSRMEKMLQALHHDNQAGYFFMKFCERSGNKILKHSVHFWFDLQNYHKLFYQETLHPFEICRQAQFIHASYIAPGSSMDIGLDQIVKKQIYQKLDPPFEDLFDPAEEYILTLLLVPWVQMTELDRSVYKKVELVKETRQLDSLYYKKLQALKSEIVPKKDEDLPPEPSIPPPSEIPKEPNLWDQVPEEYNKYNLNILIRNRLELEYFRNFLEENFASMDLMCWTDIEQFRRMPHKEKEKREEKSKDIKGKYLNRKYFFGPSSPATKDQQEQVMRLGGGWGKILHDRLSSKVLIEVQKYVKQRIEKKWLPLFLARQDFAERQRMKARMQDVAEDHMFQKNRKKREVWKHLDNKWVSSSKEIIAFRKALLNQVTAHQFQRYVSLKGDYMENGVLFWLEVQKYKDLCHSHSDDATIQNKVTTIINCFINSSIPPALQIDIPPEQAETILERRRELGPYIFREAQMTIFGVLFKLWPGFCDFRNNLADEKILSTLERKKEKKLEKWRRRMKEEEMAAKDGLCTQPRTKAKNVSGCHTSFKFKGEGSGGRQVSWSYSKYMEALEKERMLLNIESDREAK</sequence>
<dbReference type="InterPro" id="IPR016137">
    <property type="entry name" value="RGS"/>
</dbReference>
<dbReference type="InterPro" id="IPR042651">
    <property type="entry name" value="Rgs22"/>
</dbReference>